<reference evidence="1 2" key="1">
    <citation type="journal article" date="2017" name="Emerg. Infect. Dis.">
        <title>Carbapenemase VCC-1-Producing Vibrio cholerae in Coastal Waters of Germany.</title>
        <authorList>
            <person name="Hammerl J.A."/>
            <person name="Jackel C."/>
            <person name="Bortolaia V."/>
            <person name="Schwartz K."/>
            <person name="Bier N."/>
            <person name="Hendriksen R.S."/>
            <person name="Guerra B."/>
            <person name="Strauch E."/>
        </authorList>
    </citation>
    <scope>NUCLEOTIDE SEQUENCE [LARGE SCALE GENOMIC DNA]</scope>
    <source>
        <strain evidence="1 2">VN-2825</strain>
    </source>
</reference>
<protein>
    <submittedName>
        <fullName evidence="1">Uncharacterized protein</fullName>
    </submittedName>
</protein>
<name>A0A395U3Y7_VIBCL</name>
<dbReference type="RefSeq" id="WP_118088998.1">
    <property type="nucleotide sequence ID" value="NZ_JBAFTV010000145.1"/>
</dbReference>
<gene>
    <name evidence="1" type="ORF">BC353_18690</name>
</gene>
<evidence type="ECO:0000313" key="1">
    <source>
        <dbReference type="EMBL" id="RGP91319.1"/>
    </source>
</evidence>
<dbReference type="Proteomes" id="UP000266701">
    <property type="component" value="Unassembled WGS sequence"/>
</dbReference>
<evidence type="ECO:0000313" key="2">
    <source>
        <dbReference type="Proteomes" id="UP000266701"/>
    </source>
</evidence>
<dbReference type="EMBL" id="MCBA01000010">
    <property type="protein sequence ID" value="RGP91319.1"/>
    <property type="molecule type" value="Genomic_DNA"/>
</dbReference>
<sequence>MNTKTMVIKSLGSMFDLCPNRVKEPEVYEAIVHLNLEYDLTTDDVDSHWLDVSEHIGGAFLELARETHKNESLLIAAKNKCLNFKSDAHVLDLSNNFGIEALEDYWVRDKIPERCSTAINHQEIHLEFNYDR</sequence>
<organism evidence="1 2">
    <name type="scientific">Vibrio cholerae</name>
    <dbReference type="NCBI Taxonomy" id="666"/>
    <lineage>
        <taxon>Bacteria</taxon>
        <taxon>Pseudomonadati</taxon>
        <taxon>Pseudomonadota</taxon>
        <taxon>Gammaproteobacteria</taxon>
        <taxon>Vibrionales</taxon>
        <taxon>Vibrionaceae</taxon>
        <taxon>Vibrio</taxon>
    </lineage>
</organism>
<comment type="caution">
    <text evidence="1">The sequence shown here is derived from an EMBL/GenBank/DDBJ whole genome shotgun (WGS) entry which is preliminary data.</text>
</comment>
<proteinExistence type="predicted"/>
<dbReference type="AlphaFoldDB" id="A0A395U3Y7"/>
<accession>A0A395U3Y7</accession>